<evidence type="ECO:0000256" key="2">
    <source>
        <dbReference type="ARBA" id="ARBA00022490"/>
    </source>
</evidence>
<evidence type="ECO:0000256" key="6">
    <source>
        <dbReference type="ARBA" id="ARBA00022917"/>
    </source>
</evidence>
<dbReference type="GO" id="GO:0005829">
    <property type="term" value="C:cytosol"/>
    <property type="evidence" value="ECO:0007669"/>
    <property type="project" value="TreeGrafter"/>
</dbReference>
<dbReference type="SUPFAM" id="SSF50715">
    <property type="entry name" value="Ribosomal protein L25-like"/>
    <property type="match status" value="1"/>
</dbReference>
<reference evidence="13 14" key="1">
    <citation type="submission" date="2017-11" db="EMBL/GenBank/DDBJ databases">
        <title>Genomic Encyclopedia of Type Strains, Phase III (KMG-III): the genomes of soil and plant-associated and newly described type strains.</title>
        <authorList>
            <person name="Whitman W."/>
        </authorList>
    </citation>
    <scope>NUCLEOTIDE SEQUENCE [LARGE SCALE GENOMIC DNA]</scope>
    <source>
        <strain evidence="13 14">UB-Domo-W1</strain>
    </source>
</reference>
<sequence>MGKAFLYNASMSQESKPPKSTIGVIAEPSNFLRQIIDHDLASGAYQQRTDRNGQAIPSIITRFPPEPNGYLHIGHAKSICLNFGLANDYKQQAGGARCNMRLDDTNPVKEDVEYADSILDAVQWLGFDWGTHLYHASDYFDQLYAFAQALIENGKAYVDSQSADEIHANRGNFGQVGKNSPHRERTPAENLTLFRGMQDGRYQDGEHVLRLKIDMAHPNIVMRDPVVYRIRHTEHHRTGSKWCIYPLYDFTHCISDALENVSHSICTLEFENNRPLYDWIISALQELGIFKTPVPHQYEFARLNLTYTITSKRKLLQLVEEKRVDGWDDPRMPTIVGIRRRGYTPESIRLFCERIGVSKADSWIDMSTLDQALRDDLESKAPRATAVLKPLKLVIQNFDVLACEPCSAPCHPQHPEWGNREFQFTRDLWIEADDFMQDPVKGFFRLFPPVGDQPGGRVRLRHGFVIECTGYELDANGHVTQVNATYFPDSKSGTPGSNNYKVKGNIHWISAAEAIPTEVRLYDHLFNDPHPDSGDKHFLEAINLNSKQTITAYLEPCMKEAKAGERFQFERHGYFIADQLDSASGKPVFNRTVGLKDSWK</sequence>
<keyword evidence="3 8" id="KW-0436">Ligase</keyword>
<dbReference type="Proteomes" id="UP000229366">
    <property type="component" value="Unassembled WGS sequence"/>
</dbReference>
<dbReference type="Gene3D" id="2.40.240.10">
    <property type="entry name" value="Ribosomal Protein L25, Chain P"/>
    <property type="match status" value="2"/>
</dbReference>
<proteinExistence type="inferred from homology"/>
<keyword evidence="7 8" id="KW-0030">Aminoacyl-tRNA synthetase</keyword>
<evidence type="ECO:0000256" key="4">
    <source>
        <dbReference type="ARBA" id="ARBA00022741"/>
    </source>
</evidence>
<comment type="caution">
    <text evidence="13">The sequence shown here is derived from an EMBL/GenBank/DDBJ whole genome shotgun (WGS) entry which is preliminary data.</text>
</comment>
<evidence type="ECO:0000256" key="7">
    <source>
        <dbReference type="ARBA" id="ARBA00023146"/>
    </source>
</evidence>
<evidence type="ECO:0000256" key="8">
    <source>
        <dbReference type="HAMAP-Rule" id="MF_00126"/>
    </source>
</evidence>
<feature type="short sequence motif" description="'KMSKS' region" evidence="8">
    <location>
        <begin position="309"/>
        <end position="313"/>
    </location>
</feature>
<dbReference type="FunFam" id="1.10.1160.10:FF:000001">
    <property type="entry name" value="Glutamine--tRNA ligase"/>
    <property type="match status" value="1"/>
</dbReference>
<dbReference type="PANTHER" id="PTHR43097">
    <property type="entry name" value="GLUTAMINE-TRNA LIGASE"/>
    <property type="match status" value="1"/>
</dbReference>
<accession>A0A2M8VPU8</accession>
<dbReference type="InterPro" id="IPR020056">
    <property type="entry name" value="Rbsml_bL25/Gln-tRNA_synth_N"/>
</dbReference>
<dbReference type="FunFam" id="3.90.800.10:FF:000001">
    <property type="entry name" value="Glutamine--tRNA ligase"/>
    <property type="match status" value="1"/>
</dbReference>
<dbReference type="InterPro" id="IPR020061">
    <property type="entry name" value="Glu_tRNA_lig_a-bdl"/>
</dbReference>
<dbReference type="Gene3D" id="3.90.800.10">
    <property type="entry name" value="Glutamyl-tRNA Synthetase, Domain 3"/>
    <property type="match status" value="1"/>
</dbReference>
<comment type="catalytic activity">
    <reaction evidence="8">
        <text>tRNA(Gln) + L-glutamine + ATP = L-glutaminyl-tRNA(Gln) + AMP + diphosphate</text>
        <dbReference type="Rhea" id="RHEA:20121"/>
        <dbReference type="Rhea" id="RHEA-COMP:9662"/>
        <dbReference type="Rhea" id="RHEA-COMP:9681"/>
        <dbReference type="ChEBI" id="CHEBI:30616"/>
        <dbReference type="ChEBI" id="CHEBI:33019"/>
        <dbReference type="ChEBI" id="CHEBI:58359"/>
        <dbReference type="ChEBI" id="CHEBI:78442"/>
        <dbReference type="ChEBI" id="CHEBI:78521"/>
        <dbReference type="ChEBI" id="CHEBI:456215"/>
        <dbReference type="EC" id="6.1.1.18"/>
    </reaction>
</comment>
<dbReference type="PANTHER" id="PTHR43097:SF5">
    <property type="entry name" value="GLUTAMATE--TRNA LIGASE"/>
    <property type="match status" value="1"/>
</dbReference>
<dbReference type="GO" id="GO:0006425">
    <property type="term" value="P:glutaminyl-tRNA aminoacylation"/>
    <property type="evidence" value="ECO:0007669"/>
    <property type="project" value="UniProtKB-UniRule"/>
</dbReference>
<dbReference type="InterPro" id="IPR020058">
    <property type="entry name" value="Glu/Gln-tRNA-synth_Ib_cat-dom"/>
</dbReference>
<comment type="subcellular location">
    <subcellularLocation>
        <location evidence="8">Cytoplasm</location>
    </subcellularLocation>
</comment>
<dbReference type="PROSITE" id="PS00178">
    <property type="entry name" value="AA_TRNA_LIGASE_I"/>
    <property type="match status" value="1"/>
</dbReference>
<name>A0A2M8VPU8_9BURK</name>
<dbReference type="Pfam" id="PF03950">
    <property type="entry name" value="tRNA-synt_1c_C"/>
    <property type="match status" value="1"/>
</dbReference>
<feature type="binding site" evidence="8">
    <location>
        <begin position="66"/>
        <end position="68"/>
    </location>
    <ligand>
        <name>ATP</name>
        <dbReference type="ChEBI" id="CHEBI:30616"/>
    </ligand>
</feature>
<evidence type="ECO:0000256" key="9">
    <source>
        <dbReference type="RuleBase" id="RU363037"/>
    </source>
</evidence>
<comment type="caution">
    <text evidence="8">Lacks conserved residue(s) required for the propagation of feature annotation.</text>
</comment>
<dbReference type="HAMAP" id="MF_00126">
    <property type="entry name" value="Gln_tRNA_synth"/>
    <property type="match status" value="1"/>
</dbReference>
<evidence type="ECO:0000256" key="3">
    <source>
        <dbReference type="ARBA" id="ARBA00022598"/>
    </source>
</evidence>
<comment type="subunit">
    <text evidence="8">Monomer.</text>
</comment>
<evidence type="ECO:0000313" key="13">
    <source>
        <dbReference type="EMBL" id="PJI79197.1"/>
    </source>
</evidence>
<feature type="binding site" evidence="8">
    <location>
        <position position="248"/>
    </location>
    <ligand>
        <name>L-glutamine</name>
        <dbReference type="ChEBI" id="CHEBI:58359"/>
    </ligand>
</feature>
<evidence type="ECO:0000256" key="1">
    <source>
        <dbReference type="ARBA" id="ARBA00005594"/>
    </source>
</evidence>
<feature type="domain" description="tRNA synthetases class I (E and Q) anti-codon binding" evidence="12">
    <location>
        <begin position="506"/>
        <end position="578"/>
    </location>
</feature>
<dbReference type="SUPFAM" id="SSF52374">
    <property type="entry name" value="Nucleotidylyl transferase"/>
    <property type="match status" value="1"/>
</dbReference>
<gene>
    <name evidence="8" type="primary">glnS</name>
    <name evidence="13" type="ORF">B0G85_1301</name>
</gene>
<dbReference type="Pfam" id="PF20974">
    <property type="entry name" value="tRNA-synt_1c_C2"/>
    <property type="match status" value="1"/>
</dbReference>
<dbReference type="InterPro" id="IPR011035">
    <property type="entry name" value="Ribosomal_bL25/Gln-tRNA_synth"/>
</dbReference>
<dbReference type="InterPro" id="IPR004514">
    <property type="entry name" value="Gln-tRNA-synth"/>
</dbReference>
<dbReference type="InterPro" id="IPR022861">
    <property type="entry name" value="Gln_tRNA_ligase_bac"/>
</dbReference>
<feature type="domain" description="Glutamyl/glutaminyl-tRNA synthetase class Ib anti-codon binding" evidence="11">
    <location>
        <begin position="381"/>
        <end position="486"/>
    </location>
</feature>
<dbReference type="EC" id="6.1.1.18" evidence="8"/>
<dbReference type="Gene3D" id="3.40.50.620">
    <property type="entry name" value="HUPs"/>
    <property type="match status" value="1"/>
</dbReference>
<evidence type="ECO:0000259" key="12">
    <source>
        <dbReference type="Pfam" id="PF20974"/>
    </source>
</evidence>
<dbReference type="FunFam" id="3.40.50.620:FF:000037">
    <property type="entry name" value="Glutamine--tRNA ligase cytoplasmic"/>
    <property type="match status" value="1"/>
</dbReference>
<dbReference type="InterPro" id="IPR014729">
    <property type="entry name" value="Rossmann-like_a/b/a_fold"/>
</dbReference>
<feature type="binding site" evidence="8">
    <location>
        <begin position="302"/>
        <end position="303"/>
    </location>
    <ligand>
        <name>ATP</name>
        <dbReference type="ChEBI" id="CHEBI:30616"/>
    </ligand>
</feature>
<feature type="binding site" evidence="8">
    <location>
        <begin position="72"/>
        <end position="78"/>
    </location>
    <ligand>
        <name>ATP</name>
        <dbReference type="ChEBI" id="CHEBI:30616"/>
    </ligand>
</feature>
<dbReference type="InterPro" id="IPR050132">
    <property type="entry name" value="Gln/Glu-tRNA_Ligase"/>
</dbReference>
<protein>
    <recommendedName>
        <fullName evidence="8">Glutamine--tRNA ligase</fullName>
        <ecNumber evidence="8">6.1.1.18</ecNumber>
    </recommendedName>
    <alternativeName>
        <fullName evidence="8">Glutaminyl-tRNA synthetase</fullName>
        <shortName evidence="8">GlnRS</shortName>
    </alternativeName>
</protein>
<evidence type="ECO:0000259" key="11">
    <source>
        <dbReference type="Pfam" id="PF03950"/>
    </source>
</evidence>
<feature type="binding site" evidence="8">
    <location>
        <position position="267"/>
    </location>
    <ligand>
        <name>ATP</name>
        <dbReference type="ChEBI" id="CHEBI:30616"/>
    </ligand>
</feature>
<evidence type="ECO:0000256" key="5">
    <source>
        <dbReference type="ARBA" id="ARBA00022840"/>
    </source>
</evidence>
<feature type="short sequence motif" description="'HIGH' region" evidence="8">
    <location>
        <begin position="65"/>
        <end position="75"/>
    </location>
</feature>
<dbReference type="AlphaFoldDB" id="A0A2M8VPU8"/>
<dbReference type="NCBIfam" id="NF011291">
    <property type="entry name" value="PRK14703.1"/>
    <property type="match status" value="1"/>
</dbReference>
<dbReference type="CDD" id="cd00807">
    <property type="entry name" value="GlnRS_core"/>
    <property type="match status" value="1"/>
</dbReference>
<dbReference type="Gene3D" id="1.10.1160.10">
    <property type="entry name" value="Glutamyl-trna Synthetase, Domain 2"/>
    <property type="match status" value="1"/>
</dbReference>
<dbReference type="InterPro" id="IPR001412">
    <property type="entry name" value="aa-tRNA-synth_I_CS"/>
</dbReference>
<keyword evidence="4 8" id="KW-0547">Nucleotide-binding</keyword>
<feature type="binding site" evidence="8">
    <location>
        <position position="103"/>
    </location>
    <ligand>
        <name>L-glutamine</name>
        <dbReference type="ChEBI" id="CHEBI:58359"/>
    </ligand>
</feature>
<dbReference type="GO" id="GO:0005524">
    <property type="term" value="F:ATP binding"/>
    <property type="evidence" value="ECO:0007669"/>
    <property type="project" value="UniProtKB-UniRule"/>
</dbReference>
<keyword evidence="2 8" id="KW-0963">Cytoplasm</keyword>
<evidence type="ECO:0000259" key="10">
    <source>
        <dbReference type="Pfam" id="PF00749"/>
    </source>
</evidence>
<dbReference type="InterPro" id="IPR049437">
    <property type="entry name" value="tRNA-synt_1c_C2"/>
</dbReference>
<keyword evidence="14" id="KW-1185">Reference proteome</keyword>
<dbReference type="Pfam" id="PF00749">
    <property type="entry name" value="tRNA-synt_1c"/>
    <property type="match status" value="1"/>
</dbReference>
<dbReference type="InterPro" id="IPR020059">
    <property type="entry name" value="Glu/Gln-tRNA-synth_Ib_codon-bd"/>
</dbReference>
<dbReference type="NCBIfam" id="TIGR00440">
    <property type="entry name" value="glnS"/>
    <property type="match status" value="1"/>
</dbReference>
<keyword evidence="6 8" id="KW-0648">Protein biosynthesis</keyword>
<evidence type="ECO:0000313" key="14">
    <source>
        <dbReference type="Proteomes" id="UP000229366"/>
    </source>
</evidence>
<keyword evidence="5 8" id="KW-0067">ATP-binding</keyword>
<comment type="similarity">
    <text evidence="1 8 9">Belongs to the class-I aminoacyl-tRNA synthetase family.</text>
</comment>
<feature type="domain" description="Glutamyl/glutaminyl-tRNA synthetase class Ib catalytic" evidence="10">
    <location>
        <begin position="59"/>
        <end position="368"/>
    </location>
</feature>
<organism evidence="13 14">
    <name type="scientific">Polynucleobacter brandtiae</name>
    <dbReference type="NCBI Taxonomy" id="1938816"/>
    <lineage>
        <taxon>Bacteria</taxon>
        <taxon>Pseudomonadati</taxon>
        <taxon>Pseudomonadota</taxon>
        <taxon>Betaproteobacteria</taxon>
        <taxon>Burkholderiales</taxon>
        <taxon>Burkholderiaceae</taxon>
        <taxon>Polynucleobacter</taxon>
    </lineage>
</organism>
<dbReference type="EMBL" id="PGTX01000003">
    <property type="protein sequence ID" value="PJI79197.1"/>
    <property type="molecule type" value="Genomic_DNA"/>
</dbReference>
<dbReference type="GO" id="GO:0006424">
    <property type="term" value="P:glutamyl-tRNA aminoacylation"/>
    <property type="evidence" value="ECO:0007669"/>
    <property type="project" value="UniProtKB-UniRule"/>
</dbReference>
<dbReference type="GO" id="GO:0004819">
    <property type="term" value="F:glutamine-tRNA ligase activity"/>
    <property type="evidence" value="ECO:0007669"/>
    <property type="project" value="UniProtKB-UniRule"/>
</dbReference>